<comment type="caution">
    <text evidence="1">The sequence shown here is derived from an EMBL/GenBank/DDBJ whole genome shotgun (WGS) entry which is preliminary data.</text>
</comment>
<dbReference type="InterPro" id="IPR026838">
    <property type="entry name" value="YheC/D"/>
</dbReference>
<proteinExistence type="predicted"/>
<accession>A0ABS4H6Z5</accession>
<protein>
    <recommendedName>
        <fullName evidence="3">YheC/YheD family protein</fullName>
    </recommendedName>
</protein>
<dbReference type="RefSeq" id="WP_342454312.1">
    <property type="nucleotide sequence ID" value="NZ_CBCRVE010000004.1"/>
</dbReference>
<dbReference type="Pfam" id="PF14398">
    <property type="entry name" value="ATPgrasp_YheCD"/>
    <property type="match status" value="1"/>
</dbReference>
<organism evidence="1 2">
    <name type="scientific">Paenibacillus sediminis</name>
    <dbReference type="NCBI Taxonomy" id="664909"/>
    <lineage>
        <taxon>Bacteria</taxon>
        <taxon>Bacillati</taxon>
        <taxon>Bacillota</taxon>
        <taxon>Bacilli</taxon>
        <taxon>Bacillales</taxon>
        <taxon>Paenibacillaceae</taxon>
        <taxon>Paenibacillus</taxon>
    </lineage>
</organism>
<evidence type="ECO:0000313" key="2">
    <source>
        <dbReference type="Proteomes" id="UP001519273"/>
    </source>
</evidence>
<dbReference type="SUPFAM" id="SSF56059">
    <property type="entry name" value="Glutathione synthetase ATP-binding domain-like"/>
    <property type="match status" value="1"/>
</dbReference>
<evidence type="ECO:0000313" key="1">
    <source>
        <dbReference type="EMBL" id="MBP1937825.1"/>
    </source>
</evidence>
<sequence>MSSLRSNESKPIIAILTMPDNELFFRGNRTNFVDILKTGKDLGFLVYVVTVKDLILSGPRILGYSYSSEDQIWHPQWFPLPNVIYNRIPQRSDEMRPEVKKKLEECINHPSIQLFNPFFFNKWTLFEWLKKSNSTHHLVPLTKRLRSSTTIEKMLTSHSYLYLKPESGKAGKGIMMIKYQTDRKMPYRLKIQNHKNSTTYETARVTKLWSRIKKEAGSSPYIIQQGIELSSIQNRPFDLRVLVQKNVRGRWGVTGVGARQAGKSSITTHVPRGGSIEDPEKLLNTLFGQDTMRTIMNRVKSNSLLIAYQIEKAAGYPLGEMSIDLGVDGEGDIWFFEANSKPMKFDEPQIRKRSLERIFQYCQFLAMNKKTNSV</sequence>
<dbReference type="EMBL" id="JAGGKP010000007">
    <property type="protein sequence ID" value="MBP1937825.1"/>
    <property type="molecule type" value="Genomic_DNA"/>
</dbReference>
<dbReference type="Proteomes" id="UP001519273">
    <property type="component" value="Unassembled WGS sequence"/>
</dbReference>
<evidence type="ECO:0008006" key="3">
    <source>
        <dbReference type="Google" id="ProtNLM"/>
    </source>
</evidence>
<reference evidence="1 2" key="1">
    <citation type="submission" date="2021-03" db="EMBL/GenBank/DDBJ databases">
        <title>Genomic Encyclopedia of Type Strains, Phase IV (KMG-IV): sequencing the most valuable type-strain genomes for metagenomic binning, comparative biology and taxonomic classification.</title>
        <authorList>
            <person name="Goeker M."/>
        </authorList>
    </citation>
    <scope>NUCLEOTIDE SEQUENCE [LARGE SCALE GENOMIC DNA]</scope>
    <source>
        <strain evidence="1 2">DSM 23491</strain>
    </source>
</reference>
<keyword evidence="2" id="KW-1185">Reference proteome</keyword>
<gene>
    <name evidence="1" type="ORF">J2Z20_002740</name>
</gene>
<name>A0ABS4H6Z5_9BACL</name>